<organism evidence="2 3">
    <name type="scientific">Lactococcus termiticola</name>
    <dbReference type="NCBI Taxonomy" id="2169526"/>
    <lineage>
        <taxon>Bacteria</taxon>
        <taxon>Bacillati</taxon>
        <taxon>Bacillota</taxon>
        <taxon>Bacilli</taxon>
        <taxon>Lactobacillales</taxon>
        <taxon>Streptococcaceae</taxon>
        <taxon>Lactococcus</taxon>
    </lineage>
</organism>
<reference evidence="2 3" key="1">
    <citation type="journal article" date="2018" name="Genome Announc.">
        <title>Draft Genome Sequence of Lactococcus sp. Strain NtB2 (JCM 32569), Isolated from the Gut of the Higher Termite Nasutitermes takasagoensis.</title>
        <authorList>
            <person name="Noda S."/>
            <person name="Aihara C."/>
            <person name="Yuki M."/>
            <person name="Ohkuma M."/>
        </authorList>
    </citation>
    <scope>NUCLEOTIDE SEQUENCE [LARGE SCALE GENOMIC DNA]</scope>
    <source>
        <strain evidence="2 3">NtB2</strain>
    </source>
</reference>
<protein>
    <submittedName>
        <fullName evidence="2">Cell division protein FtsL</fullName>
    </submittedName>
</protein>
<evidence type="ECO:0000313" key="2">
    <source>
        <dbReference type="EMBL" id="GBG96300.1"/>
    </source>
</evidence>
<sequence>MAALPKEYFDIKTAAKKDSFYIDKNSVAPEVLATKFKKISSVEKFFYVTIAAVALVLSVSLLYIKAKTVEVQSNTVILNQTIAEKDAKDSEYDQQIQELTDNSKLLNPVQKAGLTINYSNVLKAEK</sequence>
<feature type="transmembrane region" description="Helical" evidence="1">
    <location>
        <begin position="45"/>
        <end position="64"/>
    </location>
</feature>
<dbReference type="OrthoDB" id="2243624at2"/>
<keyword evidence="1" id="KW-0812">Transmembrane</keyword>
<dbReference type="GO" id="GO:0051301">
    <property type="term" value="P:cell division"/>
    <property type="evidence" value="ECO:0007669"/>
    <property type="project" value="UniProtKB-KW"/>
</dbReference>
<keyword evidence="1" id="KW-0472">Membrane</keyword>
<dbReference type="RefSeq" id="WP_109245285.1">
    <property type="nucleotide sequence ID" value="NZ_BFFO01000002.1"/>
</dbReference>
<name>A0A2R5HIU9_9LACT</name>
<evidence type="ECO:0000256" key="1">
    <source>
        <dbReference type="SAM" id="Phobius"/>
    </source>
</evidence>
<proteinExistence type="predicted"/>
<comment type="caution">
    <text evidence="2">The sequence shown here is derived from an EMBL/GenBank/DDBJ whole genome shotgun (WGS) entry which is preliminary data.</text>
</comment>
<dbReference type="Proteomes" id="UP000245021">
    <property type="component" value="Unassembled WGS sequence"/>
</dbReference>
<dbReference type="AlphaFoldDB" id="A0A2R5HIU9"/>
<keyword evidence="3" id="KW-1185">Reference proteome</keyword>
<evidence type="ECO:0000313" key="3">
    <source>
        <dbReference type="Proteomes" id="UP000245021"/>
    </source>
</evidence>
<dbReference type="EMBL" id="BFFO01000002">
    <property type="protein sequence ID" value="GBG96300.1"/>
    <property type="molecule type" value="Genomic_DNA"/>
</dbReference>
<keyword evidence="2" id="KW-0131">Cell cycle</keyword>
<keyword evidence="2" id="KW-0132">Cell division</keyword>
<gene>
    <name evidence="2" type="primary">ftsL</name>
    <name evidence="2" type="ORF">NtB2_00411</name>
</gene>
<accession>A0A2R5HIU9</accession>
<keyword evidence="1" id="KW-1133">Transmembrane helix</keyword>